<comment type="similarity">
    <text evidence="1">Belongs to the UPF0065 (bug) family.</text>
</comment>
<evidence type="ECO:0000313" key="4">
    <source>
        <dbReference type="Proteomes" id="UP000249130"/>
    </source>
</evidence>
<gene>
    <name evidence="3" type="ORF">CH341_05795</name>
</gene>
<name>A0A327L1W4_9BRAD</name>
<dbReference type="InterPro" id="IPR042100">
    <property type="entry name" value="Bug_dom1"/>
</dbReference>
<accession>A0A327L1W4</accession>
<dbReference type="EMBL" id="NPEX01000025">
    <property type="protein sequence ID" value="RAI45070.1"/>
    <property type="molecule type" value="Genomic_DNA"/>
</dbReference>
<evidence type="ECO:0000256" key="2">
    <source>
        <dbReference type="SAM" id="SignalP"/>
    </source>
</evidence>
<sequence>MKTLKSIVVATALLAVGLVAAHSQDRFPNRTVRIIVPFGPGGTTDTVARALAADLSVRLGQPVIVESRPGADGIVALQELVRSGADGHTYMLGNVTTNAITPILFASKMSIDYDRDVVPVMRLVDVPAFLVATTKNFDAKTVTEFVDYARRNSGKVNYGITGVGSYPHYDMAVLARRAGNVSLTAIPNKGGASVMMNDLLTGTVQASFINAATTVGNVQAGTLRALAVVNHKRLAGFPDVPTMAEAGYPGVGTIAWQGLFAAAKAPPEALERMREATSEALKSPSVIQALETQLFTIIPTGSLAEARSWLAEDMAAWRKTIGEMKLDVQN</sequence>
<dbReference type="SUPFAM" id="SSF53850">
    <property type="entry name" value="Periplasmic binding protein-like II"/>
    <property type="match status" value="1"/>
</dbReference>
<feature type="signal peptide" evidence="2">
    <location>
        <begin position="1"/>
        <end position="21"/>
    </location>
</feature>
<dbReference type="Gene3D" id="3.40.190.150">
    <property type="entry name" value="Bordetella uptake gene, domain 1"/>
    <property type="match status" value="1"/>
</dbReference>
<organism evidence="3 4">
    <name type="scientific">Rhodoplanes roseus</name>
    <dbReference type="NCBI Taxonomy" id="29409"/>
    <lineage>
        <taxon>Bacteria</taxon>
        <taxon>Pseudomonadati</taxon>
        <taxon>Pseudomonadota</taxon>
        <taxon>Alphaproteobacteria</taxon>
        <taxon>Hyphomicrobiales</taxon>
        <taxon>Nitrobacteraceae</taxon>
        <taxon>Rhodoplanes</taxon>
    </lineage>
</organism>
<keyword evidence="4" id="KW-1185">Reference proteome</keyword>
<dbReference type="Proteomes" id="UP000249130">
    <property type="component" value="Unassembled WGS sequence"/>
</dbReference>
<comment type="caution">
    <text evidence="3">The sequence shown here is derived from an EMBL/GenBank/DDBJ whole genome shotgun (WGS) entry which is preliminary data.</text>
</comment>
<protein>
    <recommendedName>
        <fullName evidence="5">ABC transporter substrate-binding protein</fullName>
    </recommendedName>
</protein>
<evidence type="ECO:0000256" key="1">
    <source>
        <dbReference type="ARBA" id="ARBA00006987"/>
    </source>
</evidence>
<feature type="chain" id="PRO_5016267001" description="ABC transporter substrate-binding protein" evidence="2">
    <location>
        <begin position="22"/>
        <end position="330"/>
    </location>
</feature>
<dbReference type="Pfam" id="PF03401">
    <property type="entry name" value="TctC"/>
    <property type="match status" value="1"/>
</dbReference>
<dbReference type="CDD" id="cd07012">
    <property type="entry name" value="PBP2_Bug_TTT"/>
    <property type="match status" value="1"/>
</dbReference>
<dbReference type="OrthoDB" id="7250490at2"/>
<dbReference type="InterPro" id="IPR005064">
    <property type="entry name" value="BUG"/>
</dbReference>
<dbReference type="PANTHER" id="PTHR42928:SF5">
    <property type="entry name" value="BLR1237 PROTEIN"/>
    <property type="match status" value="1"/>
</dbReference>
<dbReference type="AlphaFoldDB" id="A0A327L1W4"/>
<reference evidence="3 4" key="1">
    <citation type="submission" date="2017-07" db="EMBL/GenBank/DDBJ databases">
        <title>Draft Genome Sequences of Select Purple Nonsulfur Bacteria.</title>
        <authorList>
            <person name="Lasarre B."/>
            <person name="Mckinlay J.B."/>
        </authorList>
    </citation>
    <scope>NUCLEOTIDE SEQUENCE [LARGE SCALE GENOMIC DNA]</scope>
    <source>
        <strain evidence="3 4">DSM 5909</strain>
    </source>
</reference>
<proteinExistence type="inferred from homology"/>
<dbReference type="PIRSF" id="PIRSF017082">
    <property type="entry name" value="YflP"/>
    <property type="match status" value="1"/>
</dbReference>
<dbReference type="RefSeq" id="WP_111418090.1">
    <property type="nucleotide sequence ID" value="NZ_NPEX01000025.1"/>
</dbReference>
<evidence type="ECO:0008006" key="5">
    <source>
        <dbReference type="Google" id="ProtNLM"/>
    </source>
</evidence>
<dbReference type="PANTHER" id="PTHR42928">
    <property type="entry name" value="TRICARBOXYLATE-BINDING PROTEIN"/>
    <property type="match status" value="1"/>
</dbReference>
<keyword evidence="2" id="KW-0732">Signal</keyword>
<evidence type="ECO:0000313" key="3">
    <source>
        <dbReference type="EMBL" id="RAI45070.1"/>
    </source>
</evidence>
<dbReference type="Gene3D" id="3.40.190.10">
    <property type="entry name" value="Periplasmic binding protein-like II"/>
    <property type="match status" value="1"/>
</dbReference>